<comment type="caution">
    <text evidence="1">The sequence shown here is derived from an EMBL/GenBank/DDBJ whole genome shotgun (WGS) entry which is preliminary data.</text>
</comment>
<dbReference type="Proteomes" id="UP000231879">
    <property type="component" value="Unassembled WGS sequence"/>
</dbReference>
<name>A0ABX4NI90_9LEPT</name>
<accession>A0ABX4NI90</accession>
<keyword evidence="2" id="KW-1185">Reference proteome</keyword>
<gene>
    <name evidence="1" type="ORF">CH367_13585</name>
</gene>
<organism evidence="1 2">
    <name type="scientific">Leptospira barantonii</name>
    <dbReference type="NCBI Taxonomy" id="2023184"/>
    <lineage>
        <taxon>Bacteria</taxon>
        <taxon>Pseudomonadati</taxon>
        <taxon>Spirochaetota</taxon>
        <taxon>Spirochaetia</taxon>
        <taxon>Leptospirales</taxon>
        <taxon>Leptospiraceae</taxon>
        <taxon>Leptospira</taxon>
    </lineage>
</organism>
<sequence>MRVSRFSFFFRKFPKIKTLLSKDSLRSIVSFFYFLSSISFKKKLETNRIRVGSLLQTHFDSDKMNNGLQNVRLSF</sequence>
<evidence type="ECO:0000313" key="2">
    <source>
        <dbReference type="Proteomes" id="UP000231879"/>
    </source>
</evidence>
<reference evidence="1 2" key="1">
    <citation type="submission" date="2017-07" db="EMBL/GenBank/DDBJ databases">
        <title>Leptospira spp. isolated from tropical soils.</title>
        <authorList>
            <person name="Thibeaux R."/>
            <person name="Iraola G."/>
            <person name="Ferres I."/>
            <person name="Bierque E."/>
            <person name="Girault D."/>
            <person name="Soupe-Gilbert M.-E."/>
            <person name="Picardeau M."/>
            <person name="Goarant C."/>
        </authorList>
    </citation>
    <scope>NUCLEOTIDE SEQUENCE [LARGE SCALE GENOMIC DNA]</scope>
    <source>
        <strain evidence="1 2">FH4-C-A1</strain>
    </source>
</reference>
<proteinExistence type="predicted"/>
<evidence type="ECO:0000313" key="1">
    <source>
        <dbReference type="EMBL" id="PJZ56492.1"/>
    </source>
</evidence>
<protein>
    <submittedName>
        <fullName evidence="1">Uncharacterized protein</fullName>
    </submittedName>
</protein>
<dbReference type="EMBL" id="NPDS01000006">
    <property type="protein sequence ID" value="PJZ56492.1"/>
    <property type="molecule type" value="Genomic_DNA"/>
</dbReference>